<dbReference type="PANTHER" id="PTHR48021">
    <property type="match status" value="1"/>
</dbReference>
<evidence type="ECO:0000259" key="6">
    <source>
        <dbReference type="PROSITE" id="PS50850"/>
    </source>
</evidence>
<gene>
    <name evidence="7" type="ORF">DCHRY22_LOCUS8695</name>
</gene>
<evidence type="ECO:0000256" key="5">
    <source>
        <dbReference type="SAM" id="Phobius"/>
    </source>
</evidence>
<dbReference type="PANTHER" id="PTHR48021:SF47">
    <property type="entry name" value="GH17672P"/>
    <property type="match status" value="1"/>
</dbReference>
<reference evidence="7" key="1">
    <citation type="submission" date="2021-09" db="EMBL/GenBank/DDBJ databases">
        <authorList>
            <person name="Martin H S."/>
        </authorList>
    </citation>
    <scope>NUCLEOTIDE SEQUENCE</scope>
</reference>
<protein>
    <submittedName>
        <fullName evidence="7">(African queen) hypothetical protein</fullName>
    </submittedName>
</protein>
<proteinExistence type="predicted"/>
<evidence type="ECO:0000313" key="8">
    <source>
        <dbReference type="Proteomes" id="UP000789524"/>
    </source>
</evidence>
<feature type="transmembrane region" description="Helical" evidence="5">
    <location>
        <begin position="142"/>
        <end position="161"/>
    </location>
</feature>
<keyword evidence="4 5" id="KW-0472">Membrane</keyword>
<comment type="subcellular location">
    <subcellularLocation>
        <location evidence="1">Membrane</location>
        <topology evidence="1">Multi-pass membrane protein</topology>
    </subcellularLocation>
</comment>
<dbReference type="PROSITE" id="PS50850">
    <property type="entry name" value="MFS"/>
    <property type="match status" value="1"/>
</dbReference>
<evidence type="ECO:0000313" key="7">
    <source>
        <dbReference type="EMBL" id="CAG9569142.1"/>
    </source>
</evidence>
<dbReference type="SUPFAM" id="SSF103473">
    <property type="entry name" value="MFS general substrate transporter"/>
    <property type="match status" value="1"/>
</dbReference>
<dbReference type="InterPro" id="IPR050549">
    <property type="entry name" value="MFS_Trehalose_Transporter"/>
</dbReference>
<sequence>MFSVNFGSLTTGISLFWASPMLVKLRNGTDTPLSRPITEEEGSWIVSGGYLAAVASRIDEAIDVLSKVRESDEIIKQELEDYRSSKQIKVNKIELIRDRTFLKSLSLGVLVCAGANMIGYSAISFYLQTIFESTNTSVAPEIASLVIGFIQLFAALCTTFFTKFFGRRTILIYSLLGMFVGMFGLGIFFTFSTKEGYVITGFLNYLPIISMILCTYNFNVGIGCLLLVVTAELFDGTARAFGYSICLTSSLFLAFLTSKYFVEFTLALGPPATYWFFSAMCLVVCTLIAVFLPETKGKTFNEIQVSLGRQRLENEPGPSQRPEC</sequence>
<comment type="caution">
    <text evidence="7">The sequence shown here is derived from an EMBL/GenBank/DDBJ whole genome shotgun (WGS) entry which is preliminary data.</text>
</comment>
<dbReference type="EMBL" id="CAKASE010000062">
    <property type="protein sequence ID" value="CAG9569142.1"/>
    <property type="molecule type" value="Genomic_DNA"/>
</dbReference>
<keyword evidence="2 5" id="KW-0812">Transmembrane</keyword>
<organism evidence="7 8">
    <name type="scientific">Danaus chrysippus</name>
    <name type="common">African queen</name>
    <dbReference type="NCBI Taxonomy" id="151541"/>
    <lineage>
        <taxon>Eukaryota</taxon>
        <taxon>Metazoa</taxon>
        <taxon>Ecdysozoa</taxon>
        <taxon>Arthropoda</taxon>
        <taxon>Hexapoda</taxon>
        <taxon>Insecta</taxon>
        <taxon>Pterygota</taxon>
        <taxon>Neoptera</taxon>
        <taxon>Endopterygota</taxon>
        <taxon>Lepidoptera</taxon>
        <taxon>Glossata</taxon>
        <taxon>Ditrysia</taxon>
        <taxon>Papilionoidea</taxon>
        <taxon>Nymphalidae</taxon>
        <taxon>Danainae</taxon>
        <taxon>Danaini</taxon>
        <taxon>Danaina</taxon>
        <taxon>Danaus</taxon>
        <taxon>Anosia</taxon>
    </lineage>
</organism>
<dbReference type="InterPro" id="IPR036259">
    <property type="entry name" value="MFS_trans_sf"/>
</dbReference>
<feature type="transmembrane region" description="Helical" evidence="5">
    <location>
        <begin position="105"/>
        <end position="127"/>
    </location>
</feature>
<dbReference type="Pfam" id="PF00083">
    <property type="entry name" value="Sugar_tr"/>
    <property type="match status" value="1"/>
</dbReference>
<dbReference type="GO" id="GO:0022857">
    <property type="term" value="F:transmembrane transporter activity"/>
    <property type="evidence" value="ECO:0007669"/>
    <property type="project" value="InterPro"/>
</dbReference>
<dbReference type="AlphaFoldDB" id="A0A8J2QT85"/>
<keyword evidence="8" id="KW-1185">Reference proteome</keyword>
<feature type="transmembrane region" description="Helical" evidence="5">
    <location>
        <begin position="274"/>
        <end position="292"/>
    </location>
</feature>
<feature type="domain" description="Major facilitator superfamily (MFS) profile" evidence="6">
    <location>
        <begin position="1"/>
        <end position="296"/>
    </location>
</feature>
<evidence type="ECO:0000256" key="4">
    <source>
        <dbReference type="ARBA" id="ARBA00023136"/>
    </source>
</evidence>
<feature type="transmembrane region" description="Helical" evidence="5">
    <location>
        <begin position="241"/>
        <end position="262"/>
    </location>
</feature>
<dbReference type="GO" id="GO:0016020">
    <property type="term" value="C:membrane"/>
    <property type="evidence" value="ECO:0007669"/>
    <property type="project" value="UniProtKB-SubCell"/>
</dbReference>
<name>A0A8J2QT85_9NEOP</name>
<dbReference type="Proteomes" id="UP000789524">
    <property type="component" value="Unassembled WGS sequence"/>
</dbReference>
<feature type="transmembrane region" description="Helical" evidence="5">
    <location>
        <begin position="170"/>
        <end position="193"/>
    </location>
</feature>
<accession>A0A8J2QT85</accession>
<keyword evidence="3 5" id="KW-1133">Transmembrane helix</keyword>
<evidence type="ECO:0000256" key="1">
    <source>
        <dbReference type="ARBA" id="ARBA00004141"/>
    </source>
</evidence>
<feature type="transmembrane region" description="Helical" evidence="5">
    <location>
        <begin position="205"/>
        <end position="229"/>
    </location>
</feature>
<dbReference type="InterPro" id="IPR005828">
    <property type="entry name" value="MFS_sugar_transport-like"/>
</dbReference>
<dbReference type="InterPro" id="IPR020846">
    <property type="entry name" value="MFS_dom"/>
</dbReference>
<dbReference type="OrthoDB" id="8120565at2759"/>
<evidence type="ECO:0000256" key="3">
    <source>
        <dbReference type="ARBA" id="ARBA00022989"/>
    </source>
</evidence>
<evidence type="ECO:0000256" key="2">
    <source>
        <dbReference type="ARBA" id="ARBA00022692"/>
    </source>
</evidence>
<dbReference type="Gene3D" id="1.20.1250.20">
    <property type="entry name" value="MFS general substrate transporter like domains"/>
    <property type="match status" value="1"/>
</dbReference>